<dbReference type="SMART" id="SM00748">
    <property type="entry name" value="HEPN"/>
    <property type="match status" value="1"/>
</dbReference>
<evidence type="ECO:0000313" key="2">
    <source>
        <dbReference type="EMBL" id="KPD26429.1"/>
    </source>
</evidence>
<dbReference type="Proteomes" id="UP000053099">
    <property type="component" value="Unassembled WGS sequence"/>
</dbReference>
<protein>
    <submittedName>
        <fullName evidence="2">DNA-binding protein</fullName>
    </submittedName>
</protein>
<gene>
    <name evidence="2" type="ORF">AN926_10260</name>
</gene>
<dbReference type="PATRIC" id="fig|37636.3.peg.1522"/>
<name>A0A0N0ZQ17_THESC</name>
<dbReference type="EMBL" id="LJJR01000040">
    <property type="protein sequence ID" value="KPD26429.1"/>
    <property type="molecule type" value="Genomic_DNA"/>
</dbReference>
<proteinExistence type="predicted"/>
<keyword evidence="2" id="KW-0238">DNA-binding</keyword>
<sequence>MNRARDWVEQARYNLRHAIGSLGLEDYAWACFASQQAAEAALKGLHLARGQVAWGHSIQDLLAGLPGEIEVPEELLEAAKVLDKYYIPTRYPDAHPAGPAARAYTRGEAEEAIRLAEQVLRFVEEVL</sequence>
<accession>A0A0N0ZQ17</accession>
<dbReference type="Pfam" id="PF05168">
    <property type="entry name" value="HEPN"/>
    <property type="match status" value="1"/>
</dbReference>
<feature type="domain" description="HEPN" evidence="1">
    <location>
        <begin position="8"/>
        <end position="119"/>
    </location>
</feature>
<dbReference type="SUPFAM" id="SSF81593">
    <property type="entry name" value="Nucleotidyltransferase substrate binding subunit/domain"/>
    <property type="match status" value="1"/>
</dbReference>
<dbReference type="Gene3D" id="1.20.120.330">
    <property type="entry name" value="Nucleotidyltransferases domain 2"/>
    <property type="match status" value="1"/>
</dbReference>
<dbReference type="GO" id="GO:0003677">
    <property type="term" value="F:DNA binding"/>
    <property type="evidence" value="ECO:0007669"/>
    <property type="project" value="UniProtKB-KW"/>
</dbReference>
<comment type="caution">
    <text evidence="2">The sequence shown here is derived from an EMBL/GenBank/DDBJ whole genome shotgun (WGS) entry which is preliminary data.</text>
</comment>
<dbReference type="PROSITE" id="PS50910">
    <property type="entry name" value="HEPN"/>
    <property type="match status" value="1"/>
</dbReference>
<organism evidence="2 3">
    <name type="scientific">Thermus scotoductus</name>
    <dbReference type="NCBI Taxonomy" id="37636"/>
    <lineage>
        <taxon>Bacteria</taxon>
        <taxon>Thermotogati</taxon>
        <taxon>Deinococcota</taxon>
        <taxon>Deinococci</taxon>
        <taxon>Thermales</taxon>
        <taxon>Thermaceae</taxon>
        <taxon>Thermus</taxon>
    </lineage>
</organism>
<dbReference type="InterPro" id="IPR007842">
    <property type="entry name" value="HEPN_dom"/>
</dbReference>
<reference evidence="2 3" key="1">
    <citation type="submission" date="2015-09" db="EMBL/GenBank/DDBJ databases">
        <title>Draft genome sequence of Thermus scotoductus strain K1 isolated from a geothermal spring in Nagorno-Karabakh, Armenia.</title>
        <authorList>
            <person name="Saghatelyan A."/>
            <person name="Poghosyan L."/>
            <person name="Panosyan H."/>
            <person name="Birkeland N.-K."/>
        </authorList>
    </citation>
    <scope>NUCLEOTIDE SEQUENCE [LARGE SCALE GENOMIC DNA]</scope>
    <source>
        <strain evidence="2 3">K1</strain>
    </source>
</reference>
<evidence type="ECO:0000313" key="3">
    <source>
        <dbReference type="Proteomes" id="UP000053099"/>
    </source>
</evidence>
<evidence type="ECO:0000259" key="1">
    <source>
        <dbReference type="PROSITE" id="PS50910"/>
    </source>
</evidence>
<dbReference type="AlphaFoldDB" id="A0A0N0ZQ17"/>